<reference evidence="1 2" key="1">
    <citation type="submission" date="2016-08" db="EMBL/GenBank/DDBJ databases">
        <authorList>
            <person name="Seilhamer J.J."/>
        </authorList>
    </citation>
    <scope>NUCLEOTIDE SEQUENCE [LARGE SCALE GENOMIC DNA]</scope>
    <source>
        <strain evidence="1 2">DX4</strain>
    </source>
</reference>
<protein>
    <submittedName>
        <fullName evidence="1">Uncharacterized protein</fullName>
    </submittedName>
</protein>
<dbReference type="KEGG" id="psty:BFS30_09530"/>
<dbReference type="AlphaFoldDB" id="A0A1D7QFE8"/>
<sequence length="142" mass="16289">MAEFDLKKFYTSKREYLNPRTGKLRKGFVRISFQEFSDWVAAAGSPERCHYCGTSSGQCAKLFELQDGGNRYQATRGGRRGRRLELDRRDASKAYDELDNLVWCCYWCNNAKSNFFTEDEFMPVAKAIGQALSLICEQGNPK</sequence>
<evidence type="ECO:0000313" key="1">
    <source>
        <dbReference type="EMBL" id="AOM77384.1"/>
    </source>
</evidence>
<dbReference type="RefSeq" id="WP_069379074.1">
    <property type="nucleotide sequence ID" value="NZ_CP017141.1"/>
</dbReference>
<dbReference type="EMBL" id="CP017141">
    <property type="protein sequence ID" value="AOM77384.1"/>
    <property type="molecule type" value="Genomic_DNA"/>
</dbReference>
<evidence type="ECO:0000313" key="2">
    <source>
        <dbReference type="Proteomes" id="UP000094313"/>
    </source>
</evidence>
<organism evidence="1 2">
    <name type="scientific">Pedobacter steynii</name>
    <dbReference type="NCBI Taxonomy" id="430522"/>
    <lineage>
        <taxon>Bacteria</taxon>
        <taxon>Pseudomonadati</taxon>
        <taxon>Bacteroidota</taxon>
        <taxon>Sphingobacteriia</taxon>
        <taxon>Sphingobacteriales</taxon>
        <taxon>Sphingobacteriaceae</taxon>
        <taxon>Pedobacter</taxon>
    </lineage>
</organism>
<name>A0A1D7QFE8_9SPHI</name>
<gene>
    <name evidence="1" type="ORF">BFS30_09530</name>
</gene>
<keyword evidence="2" id="KW-1185">Reference proteome</keyword>
<accession>A0A1D7QFE8</accession>
<dbReference type="Proteomes" id="UP000094313">
    <property type="component" value="Chromosome"/>
</dbReference>
<dbReference type="OrthoDB" id="839292at2"/>
<proteinExistence type="predicted"/>
<dbReference type="Gene3D" id="3.30.40.220">
    <property type="match status" value="1"/>
</dbReference>